<organism evidence="1 2">
    <name type="scientific">Sulfitobacter brevis</name>
    <dbReference type="NCBI Taxonomy" id="74348"/>
    <lineage>
        <taxon>Bacteria</taxon>
        <taxon>Pseudomonadati</taxon>
        <taxon>Pseudomonadota</taxon>
        <taxon>Alphaproteobacteria</taxon>
        <taxon>Rhodobacterales</taxon>
        <taxon>Roseobacteraceae</taxon>
        <taxon>Sulfitobacter</taxon>
    </lineage>
</organism>
<evidence type="ECO:0000313" key="2">
    <source>
        <dbReference type="Proteomes" id="UP000198977"/>
    </source>
</evidence>
<proteinExistence type="predicted"/>
<dbReference type="InterPro" id="IPR021866">
    <property type="entry name" value="SpoIIAA-like"/>
</dbReference>
<dbReference type="Pfam" id="PF11964">
    <property type="entry name" value="SpoIIAA-like"/>
    <property type="match status" value="1"/>
</dbReference>
<reference evidence="1 2" key="1">
    <citation type="submission" date="2016-10" db="EMBL/GenBank/DDBJ databases">
        <authorList>
            <person name="de Groot N.N."/>
        </authorList>
    </citation>
    <scope>NUCLEOTIDE SEQUENCE [LARGE SCALE GENOMIC DNA]</scope>
    <source>
        <strain evidence="1 2">DSM 11443</strain>
    </source>
</reference>
<gene>
    <name evidence="1" type="ORF">SAMN04488523_10551</name>
</gene>
<accession>A0A1I1XWI5</accession>
<name>A0A1I1XWI5_9RHOB</name>
<dbReference type="InterPro" id="IPR038396">
    <property type="entry name" value="SpoIIAA-like_sf"/>
</dbReference>
<dbReference type="Gene3D" id="3.40.50.10600">
    <property type="entry name" value="SpoIIaa-like domains"/>
    <property type="match status" value="1"/>
</dbReference>
<dbReference type="OrthoDB" id="5457369at2"/>
<dbReference type="EMBL" id="FOMW01000005">
    <property type="protein sequence ID" value="SFE11624.1"/>
    <property type="molecule type" value="Genomic_DNA"/>
</dbReference>
<dbReference type="InterPro" id="IPR036513">
    <property type="entry name" value="STAS_dom_sf"/>
</dbReference>
<protein>
    <submittedName>
        <fullName evidence="1">SpoIIAA-like</fullName>
    </submittedName>
</protein>
<sequence length="117" mass="12545">MIEIQEFAPRKLAMTLTGQIDARDVEAIEKILGPYLEDEGAVNAMIDMTGLSAPSTTDQRSLDARILAQLDKVGRLAIVTGGKGFGAALKVCDAIMPPGAFKRFAPEHRGEARAFIS</sequence>
<keyword evidence="2" id="KW-1185">Reference proteome</keyword>
<dbReference type="Proteomes" id="UP000198977">
    <property type="component" value="Unassembled WGS sequence"/>
</dbReference>
<dbReference type="AlphaFoldDB" id="A0A1I1XWI5"/>
<dbReference type="SUPFAM" id="SSF52091">
    <property type="entry name" value="SpoIIaa-like"/>
    <property type="match status" value="1"/>
</dbReference>
<evidence type="ECO:0000313" key="1">
    <source>
        <dbReference type="EMBL" id="SFE11624.1"/>
    </source>
</evidence>
<dbReference type="RefSeq" id="WP_093923319.1">
    <property type="nucleotide sequence ID" value="NZ_FOMW01000005.1"/>
</dbReference>